<dbReference type="AlphaFoldDB" id="A0A2P2NIS7"/>
<organism evidence="1">
    <name type="scientific">Rhizophora mucronata</name>
    <name type="common">Asiatic mangrove</name>
    <dbReference type="NCBI Taxonomy" id="61149"/>
    <lineage>
        <taxon>Eukaryota</taxon>
        <taxon>Viridiplantae</taxon>
        <taxon>Streptophyta</taxon>
        <taxon>Embryophyta</taxon>
        <taxon>Tracheophyta</taxon>
        <taxon>Spermatophyta</taxon>
        <taxon>Magnoliopsida</taxon>
        <taxon>eudicotyledons</taxon>
        <taxon>Gunneridae</taxon>
        <taxon>Pentapetalae</taxon>
        <taxon>rosids</taxon>
        <taxon>fabids</taxon>
        <taxon>Malpighiales</taxon>
        <taxon>Rhizophoraceae</taxon>
        <taxon>Rhizophora</taxon>
    </lineage>
</organism>
<dbReference type="EMBL" id="GGEC01061902">
    <property type="protein sequence ID" value="MBX42386.1"/>
    <property type="molecule type" value="Transcribed_RNA"/>
</dbReference>
<sequence length="40" mass="4870">MKIFLENVDCHHCPYHLHLFLKMFLDTCLKLFSDKEIKFA</sequence>
<protein>
    <submittedName>
        <fullName evidence="1">Uncharacterized protein</fullName>
    </submittedName>
</protein>
<proteinExistence type="predicted"/>
<accession>A0A2P2NIS7</accession>
<name>A0A2P2NIS7_RHIMU</name>
<evidence type="ECO:0000313" key="1">
    <source>
        <dbReference type="EMBL" id="MBX42386.1"/>
    </source>
</evidence>
<reference evidence="1" key="1">
    <citation type="submission" date="2018-02" db="EMBL/GenBank/DDBJ databases">
        <title>Rhizophora mucronata_Transcriptome.</title>
        <authorList>
            <person name="Meera S.P."/>
            <person name="Sreeshan A."/>
            <person name="Augustine A."/>
        </authorList>
    </citation>
    <scope>NUCLEOTIDE SEQUENCE</scope>
    <source>
        <tissue evidence="1">Leaf</tissue>
    </source>
</reference>